<feature type="region of interest" description="Disordered" evidence="1">
    <location>
        <begin position="57"/>
        <end position="77"/>
    </location>
</feature>
<comment type="caution">
    <text evidence="3">The sequence shown here is derived from an EMBL/GenBank/DDBJ whole genome shotgun (WGS) entry which is preliminary data.</text>
</comment>
<dbReference type="RefSeq" id="WP_233696897.1">
    <property type="nucleotide sequence ID" value="NZ_JAJNBZ010000007.1"/>
</dbReference>
<feature type="compositionally biased region" description="Basic and acidic residues" evidence="1">
    <location>
        <begin position="64"/>
        <end position="77"/>
    </location>
</feature>
<feature type="signal peptide" evidence="2">
    <location>
        <begin position="1"/>
        <end position="26"/>
    </location>
</feature>
<evidence type="ECO:0000313" key="4">
    <source>
        <dbReference type="Proteomes" id="UP001199916"/>
    </source>
</evidence>
<name>A0ABS8YDG6_9BACL</name>
<organism evidence="3 4">
    <name type="scientific">Paenibacillus profundus</name>
    <dbReference type="NCBI Taxonomy" id="1173085"/>
    <lineage>
        <taxon>Bacteria</taxon>
        <taxon>Bacillati</taxon>
        <taxon>Bacillota</taxon>
        <taxon>Bacilli</taxon>
        <taxon>Bacillales</taxon>
        <taxon>Paenibacillaceae</taxon>
        <taxon>Paenibacillus</taxon>
    </lineage>
</organism>
<sequence length="77" mass="8128">MNFVSKMTVTALVLALSSGQFSSSYAAGSSQSASIADLRDASSWAQEWIVQANQQAFQTQARSEAGRDGRNSSADHG</sequence>
<dbReference type="Proteomes" id="UP001199916">
    <property type="component" value="Unassembled WGS sequence"/>
</dbReference>
<reference evidence="3 4" key="1">
    <citation type="submission" date="2021-11" db="EMBL/GenBank/DDBJ databases">
        <title>Draft genome sequence of Paenibacillus profundus YoMME, a new Gram-positive bacteria with exoelectrogenic properties.</title>
        <authorList>
            <person name="Hubenova Y."/>
            <person name="Hubenova E."/>
            <person name="Manasiev Y."/>
            <person name="Peykov S."/>
            <person name="Mitov M."/>
        </authorList>
    </citation>
    <scope>NUCLEOTIDE SEQUENCE [LARGE SCALE GENOMIC DNA]</scope>
    <source>
        <strain evidence="3 4">YoMME</strain>
    </source>
</reference>
<keyword evidence="4" id="KW-1185">Reference proteome</keyword>
<accession>A0ABS8YDG6</accession>
<proteinExistence type="predicted"/>
<dbReference type="EMBL" id="JAJNBZ010000007">
    <property type="protein sequence ID" value="MCE5170060.1"/>
    <property type="molecule type" value="Genomic_DNA"/>
</dbReference>
<evidence type="ECO:0000313" key="3">
    <source>
        <dbReference type="EMBL" id="MCE5170060.1"/>
    </source>
</evidence>
<gene>
    <name evidence="3" type="ORF">LQV63_12140</name>
</gene>
<evidence type="ECO:0000256" key="2">
    <source>
        <dbReference type="SAM" id="SignalP"/>
    </source>
</evidence>
<feature type="chain" id="PRO_5046978057" description="Secreted protein" evidence="2">
    <location>
        <begin position="27"/>
        <end position="77"/>
    </location>
</feature>
<evidence type="ECO:0008006" key="5">
    <source>
        <dbReference type="Google" id="ProtNLM"/>
    </source>
</evidence>
<evidence type="ECO:0000256" key="1">
    <source>
        <dbReference type="SAM" id="MobiDB-lite"/>
    </source>
</evidence>
<keyword evidence="2" id="KW-0732">Signal</keyword>
<protein>
    <recommendedName>
        <fullName evidence="5">Secreted protein</fullName>
    </recommendedName>
</protein>